<organism evidence="2 3">
    <name type="scientific">Marilutibacter maris</name>
    <dbReference type="NCBI Taxonomy" id="1605891"/>
    <lineage>
        <taxon>Bacteria</taxon>
        <taxon>Pseudomonadati</taxon>
        <taxon>Pseudomonadota</taxon>
        <taxon>Gammaproteobacteria</taxon>
        <taxon>Lysobacterales</taxon>
        <taxon>Lysobacteraceae</taxon>
        <taxon>Marilutibacter</taxon>
    </lineage>
</organism>
<dbReference type="Proteomes" id="UP000249447">
    <property type="component" value="Chromosome"/>
</dbReference>
<feature type="region of interest" description="Disordered" evidence="1">
    <location>
        <begin position="96"/>
        <end position="115"/>
    </location>
</feature>
<dbReference type="KEGG" id="lmb:C9I47_1972"/>
<name>A0A2U9TDK5_9GAMM</name>
<proteinExistence type="predicted"/>
<accession>A0A2U9TDK5</accession>
<sequence length="115" mass="12666">MGVVMALLEDRTAAFIVRVWSERSDSETVAAEWRGSVEHVQSGQRVFFRHLETVVDFMKPHLEGIGIDAQQRFWERVSTVINDAGDQPVALALPSRAPAAAADAGAPSIPARKRR</sequence>
<gene>
    <name evidence="2" type="ORF">C9I47_1972</name>
</gene>
<protein>
    <submittedName>
        <fullName evidence="2">Uncharacterized protein</fullName>
    </submittedName>
</protein>
<evidence type="ECO:0000256" key="1">
    <source>
        <dbReference type="SAM" id="MobiDB-lite"/>
    </source>
</evidence>
<dbReference type="AlphaFoldDB" id="A0A2U9TDK5"/>
<dbReference type="EMBL" id="CP029843">
    <property type="protein sequence ID" value="AWV07659.1"/>
    <property type="molecule type" value="Genomic_DNA"/>
</dbReference>
<reference evidence="2 3" key="1">
    <citation type="submission" date="2018-05" db="EMBL/GenBank/DDBJ databases">
        <title>The complete genome of Lysobacter maris HZ9B, a marine bacterium antagonistic against terrestrial plant pathogens.</title>
        <authorList>
            <person name="Zhang X.-Q."/>
        </authorList>
    </citation>
    <scope>NUCLEOTIDE SEQUENCE [LARGE SCALE GENOMIC DNA]</scope>
    <source>
        <strain evidence="2 3">HZ9B</strain>
    </source>
</reference>
<evidence type="ECO:0000313" key="2">
    <source>
        <dbReference type="EMBL" id="AWV07659.1"/>
    </source>
</evidence>
<keyword evidence="3" id="KW-1185">Reference proteome</keyword>
<evidence type="ECO:0000313" key="3">
    <source>
        <dbReference type="Proteomes" id="UP000249447"/>
    </source>
</evidence>